<feature type="region of interest" description="Disordered" evidence="1">
    <location>
        <begin position="1"/>
        <end position="65"/>
    </location>
</feature>
<reference evidence="2" key="1">
    <citation type="submission" date="2014-05" db="EMBL/GenBank/DDBJ databases">
        <title>The transcriptome of the halophilic microalga Tetraselmis sp. GSL018 isolated from the Great Salt Lake, Utah.</title>
        <authorList>
            <person name="Jinkerson R.E."/>
            <person name="D'Adamo S."/>
            <person name="Posewitz M.C."/>
        </authorList>
    </citation>
    <scope>NUCLEOTIDE SEQUENCE</scope>
    <source>
        <strain evidence="2">GSL018</strain>
    </source>
</reference>
<feature type="non-terminal residue" evidence="2">
    <location>
        <position position="1"/>
    </location>
</feature>
<organism evidence="2">
    <name type="scientific">Tetraselmis sp. GSL018</name>
    <dbReference type="NCBI Taxonomy" id="582737"/>
    <lineage>
        <taxon>Eukaryota</taxon>
        <taxon>Viridiplantae</taxon>
        <taxon>Chlorophyta</taxon>
        <taxon>core chlorophytes</taxon>
        <taxon>Chlorodendrophyceae</taxon>
        <taxon>Chlorodendrales</taxon>
        <taxon>Chlorodendraceae</taxon>
        <taxon>Tetraselmis</taxon>
    </lineage>
</organism>
<dbReference type="AlphaFoldDB" id="A0A061RYH6"/>
<name>A0A061RYH6_9CHLO</name>
<proteinExistence type="predicted"/>
<dbReference type="EMBL" id="GBEZ01010043">
    <property type="protein sequence ID" value="JAC75596.1"/>
    <property type="molecule type" value="Transcribed_RNA"/>
</dbReference>
<evidence type="ECO:0000256" key="1">
    <source>
        <dbReference type="SAM" id="MobiDB-lite"/>
    </source>
</evidence>
<feature type="compositionally biased region" description="Polar residues" evidence="1">
    <location>
        <begin position="37"/>
        <end position="53"/>
    </location>
</feature>
<accession>A0A061RYH6</accession>
<sequence length="89" mass="9683">VREDTPSTSRRPPTLFQKSQPPSNHTLTGGPMPPLNRVNTENKNGQNGLQAQSQRKDLPSFDEVATMWLQGTSEVRGRASPLSEGRAAA</sequence>
<protein>
    <submittedName>
        <fullName evidence="2">Uncharacterized protein</fullName>
    </submittedName>
</protein>
<feature type="compositionally biased region" description="Polar residues" evidence="1">
    <location>
        <begin position="1"/>
        <end position="27"/>
    </location>
</feature>
<gene>
    <name evidence="2" type="ORF">TSPGSL018_22651</name>
</gene>
<feature type="non-terminal residue" evidence="2">
    <location>
        <position position="89"/>
    </location>
</feature>
<evidence type="ECO:0000313" key="2">
    <source>
        <dbReference type="EMBL" id="JAC75596.1"/>
    </source>
</evidence>